<dbReference type="InterPro" id="IPR044878">
    <property type="entry name" value="UbiA_sf"/>
</dbReference>
<comment type="caution">
    <text evidence="13">The sequence shown here is derived from an EMBL/GenBank/DDBJ whole genome shotgun (WGS) entry which is preliminary data.</text>
</comment>
<keyword evidence="10 11" id="KW-0472">Membrane</keyword>
<dbReference type="FunFam" id="1.20.120.1780:FF:000001">
    <property type="entry name" value="4-hydroxybenzoate octaprenyltransferase"/>
    <property type="match status" value="1"/>
</dbReference>
<feature type="transmembrane region" description="Helical" evidence="11">
    <location>
        <begin position="239"/>
        <end position="258"/>
    </location>
</feature>
<dbReference type="PANTHER" id="PTHR11048">
    <property type="entry name" value="PRENYLTRANSFERASES"/>
    <property type="match status" value="1"/>
</dbReference>
<keyword evidence="5 11" id="KW-0997">Cell inner membrane</keyword>
<proteinExistence type="inferred from homology"/>
<evidence type="ECO:0000256" key="6">
    <source>
        <dbReference type="ARBA" id="ARBA00022679"/>
    </source>
</evidence>
<evidence type="ECO:0000256" key="11">
    <source>
        <dbReference type="HAMAP-Rule" id="MF_01635"/>
    </source>
</evidence>
<feature type="transmembrane region" description="Helical" evidence="11">
    <location>
        <begin position="116"/>
        <end position="136"/>
    </location>
</feature>
<dbReference type="InterPro" id="IPR000537">
    <property type="entry name" value="UbiA_prenyltransferase"/>
</dbReference>
<evidence type="ECO:0000313" key="13">
    <source>
        <dbReference type="EMBL" id="ROP91098.1"/>
    </source>
</evidence>
<dbReference type="Proteomes" id="UP000278222">
    <property type="component" value="Unassembled WGS sequence"/>
</dbReference>
<keyword evidence="14" id="KW-1185">Reference proteome</keyword>
<comment type="pathway">
    <text evidence="11">Cofactor biosynthesis; ubiquinone biosynthesis.</text>
</comment>
<dbReference type="EMBL" id="RJKX01000014">
    <property type="protein sequence ID" value="ROP91098.1"/>
    <property type="molecule type" value="Genomic_DNA"/>
</dbReference>
<feature type="transmembrane region" description="Helical" evidence="11">
    <location>
        <begin position="73"/>
        <end position="95"/>
    </location>
</feature>
<dbReference type="GO" id="GO:0008412">
    <property type="term" value="F:4-hydroxybenzoate polyprenyltransferase activity"/>
    <property type="evidence" value="ECO:0007669"/>
    <property type="project" value="UniProtKB-UniRule"/>
</dbReference>
<evidence type="ECO:0000256" key="2">
    <source>
        <dbReference type="ARBA" id="ARBA00004141"/>
    </source>
</evidence>
<keyword evidence="6 11" id="KW-0808">Transferase</keyword>
<comment type="subcellular location">
    <subcellularLocation>
        <location evidence="11">Cell inner membrane</location>
        <topology evidence="11">Multi-pass membrane protein</topology>
    </subcellularLocation>
    <subcellularLocation>
        <location evidence="2">Membrane</location>
        <topology evidence="2">Multi-pass membrane protein</topology>
    </subcellularLocation>
</comment>
<comment type="similarity">
    <text evidence="3 11">Belongs to the UbiA prenyltransferase family.</text>
</comment>
<dbReference type="InterPro" id="IPR030470">
    <property type="entry name" value="UbiA_prenylTrfase_CS"/>
</dbReference>
<dbReference type="RefSeq" id="WP_338069546.1">
    <property type="nucleotide sequence ID" value="NZ_AP019700.1"/>
</dbReference>
<evidence type="ECO:0000256" key="8">
    <source>
        <dbReference type="ARBA" id="ARBA00022692"/>
    </source>
</evidence>
<evidence type="ECO:0000256" key="12">
    <source>
        <dbReference type="NCBIfam" id="TIGR01474"/>
    </source>
</evidence>
<organism evidence="13 14">
    <name type="scientific">Stella humosa</name>
    <dbReference type="NCBI Taxonomy" id="94"/>
    <lineage>
        <taxon>Bacteria</taxon>
        <taxon>Pseudomonadati</taxon>
        <taxon>Pseudomonadota</taxon>
        <taxon>Alphaproteobacteria</taxon>
        <taxon>Rhodospirillales</taxon>
        <taxon>Stellaceae</taxon>
        <taxon>Stella</taxon>
    </lineage>
</organism>
<evidence type="ECO:0000313" key="14">
    <source>
        <dbReference type="Proteomes" id="UP000278222"/>
    </source>
</evidence>
<dbReference type="FunFam" id="1.10.357.140:FF:000003">
    <property type="entry name" value="4-hydroxybenzoate polyprenyltransferase, mitochondrial"/>
    <property type="match status" value="1"/>
</dbReference>
<name>A0A3N1LJQ5_9PROT</name>
<comment type="catalytic activity">
    <reaction evidence="11">
        <text>all-trans-octaprenyl diphosphate + 4-hydroxybenzoate = 4-hydroxy-3-(all-trans-octaprenyl)benzoate + diphosphate</text>
        <dbReference type="Rhea" id="RHEA:27782"/>
        <dbReference type="ChEBI" id="CHEBI:1617"/>
        <dbReference type="ChEBI" id="CHEBI:17879"/>
        <dbReference type="ChEBI" id="CHEBI:33019"/>
        <dbReference type="ChEBI" id="CHEBI:57711"/>
        <dbReference type="EC" id="2.5.1.39"/>
    </reaction>
</comment>
<dbReference type="Gene3D" id="1.10.357.140">
    <property type="entry name" value="UbiA prenyltransferase"/>
    <property type="match status" value="1"/>
</dbReference>
<evidence type="ECO:0000256" key="4">
    <source>
        <dbReference type="ARBA" id="ARBA00022475"/>
    </source>
</evidence>
<dbReference type="InterPro" id="IPR039653">
    <property type="entry name" value="Prenyltransferase"/>
</dbReference>
<evidence type="ECO:0000256" key="9">
    <source>
        <dbReference type="ARBA" id="ARBA00022989"/>
    </source>
</evidence>
<keyword evidence="4 11" id="KW-1003">Cell membrane</keyword>
<dbReference type="Gene3D" id="1.20.120.1780">
    <property type="entry name" value="UbiA prenyltransferase"/>
    <property type="match status" value="1"/>
</dbReference>
<evidence type="ECO:0000256" key="10">
    <source>
        <dbReference type="ARBA" id="ARBA00023136"/>
    </source>
</evidence>
<dbReference type="GO" id="GO:0006744">
    <property type="term" value="P:ubiquinone biosynthetic process"/>
    <property type="evidence" value="ECO:0007669"/>
    <property type="project" value="UniProtKB-UniRule"/>
</dbReference>
<keyword evidence="8 11" id="KW-0812">Transmembrane</keyword>
<evidence type="ECO:0000256" key="3">
    <source>
        <dbReference type="ARBA" id="ARBA00005985"/>
    </source>
</evidence>
<dbReference type="AlphaFoldDB" id="A0A3N1LJQ5"/>
<feature type="transmembrane region" description="Helical" evidence="11">
    <location>
        <begin position="169"/>
        <end position="186"/>
    </location>
</feature>
<keyword evidence="11" id="KW-0460">Magnesium</keyword>
<dbReference type="GO" id="GO:0005886">
    <property type="term" value="C:plasma membrane"/>
    <property type="evidence" value="ECO:0007669"/>
    <property type="project" value="UniProtKB-SubCell"/>
</dbReference>
<keyword evidence="7 11" id="KW-0831">Ubiquinone biosynthesis</keyword>
<evidence type="ECO:0000256" key="5">
    <source>
        <dbReference type="ARBA" id="ARBA00022519"/>
    </source>
</evidence>
<dbReference type="PROSITE" id="PS00943">
    <property type="entry name" value="UBIA"/>
    <property type="match status" value="1"/>
</dbReference>
<dbReference type="EC" id="2.5.1.39" evidence="11 12"/>
<comment type="function">
    <text evidence="11">Catalyzes the prenylation of para-hydroxybenzoate (PHB) with an all-trans polyprenyl group. Mediates the second step in the final reaction sequence of ubiquinone-8 (UQ-8) biosynthesis, which is the condensation of the polyisoprenoid side chain with PHB, generating the first membrane-bound Q intermediate 3-octaprenyl-4-hydroxybenzoate.</text>
</comment>
<evidence type="ECO:0000256" key="1">
    <source>
        <dbReference type="ARBA" id="ARBA00001946"/>
    </source>
</evidence>
<feature type="transmembrane region" description="Helical" evidence="11">
    <location>
        <begin position="46"/>
        <end position="67"/>
    </location>
</feature>
<keyword evidence="9 11" id="KW-1133">Transmembrane helix</keyword>
<dbReference type="InterPro" id="IPR006370">
    <property type="entry name" value="HB_polyprenyltransferase-like"/>
</dbReference>
<evidence type="ECO:0000256" key="7">
    <source>
        <dbReference type="ARBA" id="ARBA00022688"/>
    </source>
</evidence>
<dbReference type="CDD" id="cd13959">
    <property type="entry name" value="PT_UbiA_COQ2"/>
    <property type="match status" value="1"/>
</dbReference>
<accession>A0A3N1LJQ5</accession>
<dbReference type="Pfam" id="PF01040">
    <property type="entry name" value="UbiA"/>
    <property type="match status" value="1"/>
</dbReference>
<reference evidence="13 14" key="1">
    <citation type="submission" date="2018-11" db="EMBL/GenBank/DDBJ databases">
        <title>Genomic Encyclopedia of Type Strains, Phase IV (KMG-IV): sequencing the most valuable type-strain genomes for metagenomic binning, comparative biology and taxonomic classification.</title>
        <authorList>
            <person name="Goeker M."/>
        </authorList>
    </citation>
    <scope>NUCLEOTIDE SEQUENCE [LARGE SCALE GENOMIC DNA]</scope>
    <source>
        <strain evidence="13 14">DSM 5900</strain>
    </source>
</reference>
<gene>
    <name evidence="11" type="primary">ubiA</name>
    <name evidence="13" type="ORF">EDC65_2961</name>
</gene>
<protein>
    <recommendedName>
        <fullName evidence="11 12">4-hydroxybenzoate octaprenyltransferase</fullName>
        <ecNumber evidence="11 12">2.5.1.39</ecNumber>
    </recommendedName>
    <alternativeName>
        <fullName evidence="11">4-HB polyprenyltransferase</fullName>
    </alternativeName>
</protein>
<dbReference type="HAMAP" id="MF_01635">
    <property type="entry name" value="UbiA"/>
    <property type="match status" value="1"/>
</dbReference>
<feature type="transmembrane region" description="Helical" evidence="11">
    <location>
        <begin position="192"/>
        <end position="212"/>
    </location>
</feature>
<dbReference type="PANTHER" id="PTHR11048:SF28">
    <property type="entry name" value="4-HYDROXYBENZOATE POLYPRENYLTRANSFERASE, MITOCHONDRIAL"/>
    <property type="match status" value="1"/>
</dbReference>
<comment type="cofactor">
    <cofactor evidence="1 11">
        <name>Mg(2+)</name>
        <dbReference type="ChEBI" id="CHEBI:18420"/>
    </cofactor>
</comment>
<sequence>MIDMPPRSAGPAAQDATDIRRGGWLERWLPAAVGPYARLARLDRPIGTWLLLFPAWWAITLAGPPGAAPDWRLLLLFAVGALVMRGAGCTINDIVDRDFDARVARTRSRPIPSGEVSVLQAFLFLGLQCLVGLVILVQLPSLSIQLGVGVLGLVALYPFMKRITWWPQFFLGLTFNWGALLGWAAVAGEVPLAAFLLYAGGIAWTLGYDTIYAHQDKEDDLRIGVKSSALALGSATRPWLLVFYAVALGLFAAAGIAAGTGWPYLAGILVSGLLLLHQATTVDLDDPVWCKRHFQANRLVGWAIFLGAVADRLLG</sequence>
<dbReference type="UniPathway" id="UPA00232"/>
<dbReference type="NCBIfam" id="TIGR01474">
    <property type="entry name" value="ubiA_proteo"/>
    <property type="match status" value="1"/>
</dbReference>
<feature type="transmembrane region" description="Helical" evidence="11">
    <location>
        <begin position="142"/>
        <end position="160"/>
    </location>
</feature>